<dbReference type="Proteomes" id="UP000252182">
    <property type="component" value="Chromosome"/>
</dbReference>
<evidence type="ECO:0000313" key="7">
    <source>
        <dbReference type="Proteomes" id="UP000252182"/>
    </source>
</evidence>
<dbReference type="KEGG" id="hyf:DTO96_101301"/>
<dbReference type="Gene3D" id="3.50.50.60">
    <property type="entry name" value="FAD/NAD(P)-binding domain"/>
    <property type="match status" value="1"/>
</dbReference>
<feature type="domain" description="RsdA/BaiN/AoA(So)-like insert" evidence="5">
    <location>
        <begin position="199"/>
        <end position="358"/>
    </location>
</feature>
<dbReference type="InterPro" id="IPR036188">
    <property type="entry name" value="FAD/NAD-bd_sf"/>
</dbReference>
<dbReference type="InterPro" id="IPR055178">
    <property type="entry name" value="RsdA/BaiN/AoA(So)-like_dom"/>
</dbReference>
<name>A0A345DB32_9BURK</name>
<dbReference type="PANTHER" id="PTHR42887">
    <property type="entry name" value="OS12G0638800 PROTEIN"/>
    <property type="match status" value="1"/>
</dbReference>
<dbReference type="Pfam" id="PF22780">
    <property type="entry name" value="HI0933_like_1st"/>
    <property type="match status" value="1"/>
</dbReference>
<evidence type="ECO:0000259" key="4">
    <source>
        <dbReference type="Pfam" id="PF03486"/>
    </source>
</evidence>
<dbReference type="OrthoDB" id="5288829at2"/>
<keyword evidence="6" id="KW-0413">Isomerase</keyword>
<reference evidence="7" key="1">
    <citation type="submission" date="2018-07" db="EMBL/GenBank/DDBJ databases">
        <authorList>
            <person name="Kim H."/>
        </authorList>
    </citation>
    <scope>NUCLEOTIDE SEQUENCE [LARGE SCALE GENOMIC DNA]</scope>
    <source>
        <strain evidence="7">F02</strain>
    </source>
</reference>
<gene>
    <name evidence="6" type="ORF">DTO96_101301</name>
</gene>
<accession>A0A345DB32</accession>
<evidence type="ECO:0000256" key="2">
    <source>
        <dbReference type="ARBA" id="ARBA00022630"/>
    </source>
</evidence>
<dbReference type="EMBL" id="CP031124">
    <property type="protein sequence ID" value="AXF85570.1"/>
    <property type="molecule type" value="Genomic_DNA"/>
</dbReference>
<protein>
    <submittedName>
        <fullName evidence="6">Thiazole biosynthetic enzyme</fullName>
        <ecNumber evidence="6">5.3.1.29</ecNumber>
    </submittedName>
</protein>
<dbReference type="NCBIfam" id="TIGR00275">
    <property type="entry name" value="aminoacetone oxidase family FAD-binding enzyme"/>
    <property type="match status" value="1"/>
</dbReference>
<dbReference type="InterPro" id="IPR023166">
    <property type="entry name" value="BaiN-like_dom_sf"/>
</dbReference>
<dbReference type="Gene3D" id="1.10.8.260">
    <property type="entry name" value="HI0933 insert domain-like"/>
    <property type="match status" value="1"/>
</dbReference>
<dbReference type="EC" id="5.3.1.29" evidence="6"/>
<dbReference type="PANTHER" id="PTHR42887:SF1">
    <property type="entry name" value="BLR3961 PROTEIN"/>
    <property type="match status" value="1"/>
</dbReference>
<feature type="domain" description="RsdA/BaiN/AoA(So)-like Rossmann fold-like" evidence="4">
    <location>
        <begin position="13"/>
        <end position="410"/>
    </location>
</feature>
<dbReference type="SUPFAM" id="SSF160996">
    <property type="entry name" value="HI0933 insert domain-like"/>
    <property type="match status" value="1"/>
</dbReference>
<organism evidence="6 7">
    <name type="scientific">Ephemeroptericola cinctiostellae</name>
    <dbReference type="NCBI Taxonomy" id="2268024"/>
    <lineage>
        <taxon>Bacteria</taxon>
        <taxon>Pseudomonadati</taxon>
        <taxon>Pseudomonadota</taxon>
        <taxon>Betaproteobacteria</taxon>
        <taxon>Burkholderiales</taxon>
        <taxon>Burkholderiaceae</taxon>
        <taxon>Ephemeroptericola</taxon>
    </lineage>
</organism>
<keyword evidence="2" id="KW-0285">Flavoprotein</keyword>
<dbReference type="PRINTS" id="PR00419">
    <property type="entry name" value="ADXRDTASE"/>
</dbReference>
<dbReference type="InterPro" id="IPR022460">
    <property type="entry name" value="Flavoprotein_PP4765"/>
</dbReference>
<dbReference type="SUPFAM" id="SSF51905">
    <property type="entry name" value="FAD/NAD(P)-binding domain"/>
    <property type="match status" value="1"/>
</dbReference>
<dbReference type="GO" id="GO:0043917">
    <property type="term" value="F:ribose 1,5-bisphosphate isomerase activity"/>
    <property type="evidence" value="ECO:0007669"/>
    <property type="project" value="UniProtKB-EC"/>
</dbReference>
<dbReference type="RefSeq" id="WP_114563953.1">
    <property type="nucleotide sequence ID" value="NZ_CP031124.1"/>
</dbReference>
<keyword evidence="7" id="KW-1185">Reference proteome</keyword>
<evidence type="ECO:0000313" key="6">
    <source>
        <dbReference type="EMBL" id="AXF85570.1"/>
    </source>
</evidence>
<evidence type="ECO:0000256" key="1">
    <source>
        <dbReference type="ARBA" id="ARBA00001974"/>
    </source>
</evidence>
<evidence type="ECO:0000256" key="3">
    <source>
        <dbReference type="ARBA" id="ARBA00022827"/>
    </source>
</evidence>
<dbReference type="Gene3D" id="2.40.30.10">
    <property type="entry name" value="Translation factors"/>
    <property type="match status" value="1"/>
</dbReference>
<keyword evidence="3" id="KW-0274">FAD</keyword>
<dbReference type="Pfam" id="PF03486">
    <property type="entry name" value="HI0933_like"/>
    <property type="match status" value="1"/>
</dbReference>
<proteinExistence type="predicted"/>
<dbReference type="InterPro" id="IPR004792">
    <property type="entry name" value="BaiN-like"/>
</dbReference>
<dbReference type="InterPro" id="IPR057661">
    <property type="entry name" value="RsdA/BaiN/AoA(So)_Rossmann"/>
</dbReference>
<dbReference type="NCBIfam" id="TIGR03862">
    <property type="entry name" value="flavo_PP4765"/>
    <property type="match status" value="1"/>
</dbReference>
<sequence>MQTDLTFSAQPTITIIGAGPAGLMAAEVLSSQGHAVTVYDAMPSVGRKFLLAGIGGMNITHSESLSGFLSRFQPCSEVLLDSLRAFDNQAVVSWVEGLGLKTFVGSSGRVFPTDMKAAPLLRVWLARLRDAGVRFEMRHRWLGWNDEGHCVFEQANGRVEVQSAATVLALGGASWPKLGSDAQWCPWLTEKGVSMTPLQASNCGFDVAAWSQHLIDKWAGRPIKPVTLRIHDAHTDAMLFERQGEMILTATGMEGGLMYAANRCLRDMLNREGVATMKLDLLPQHSFGQVLREVTHPRGSRSMSSHLSSRLGLTGVKTALLFEILSRDDWADLHVLARMIKALPIQLTATRPVAEAISSAGGVSFSSMNAHLMLNQLPGVFCAGEMLDWDAPTGGYLLTACLATGRAAGEGVAAWLAG</sequence>
<evidence type="ECO:0000259" key="5">
    <source>
        <dbReference type="Pfam" id="PF22780"/>
    </source>
</evidence>
<comment type="cofactor">
    <cofactor evidence="1">
        <name>FAD</name>
        <dbReference type="ChEBI" id="CHEBI:57692"/>
    </cofactor>
</comment>
<dbReference type="AlphaFoldDB" id="A0A345DB32"/>